<dbReference type="Pfam" id="PF00593">
    <property type="entry name" value="TonB_dep_Rec_b-barrel"/>
    <property type="match status" value="1"/>
</dbReference>
<comment type="caution">
    <text evidence="14">The sequence shown here is derived from an EMBL/GenBank/DDBJ whole genome shotgun (WGS) entry which is preliminary data.</text>
</comment>
<evidence type="ECO:0000313" key="14">
    <source>
        <dbReference type="EMBL" id="MBD5778880.1"/>
    </source>
</evidence>
<evidence type="ECO:0000256" key="5">
    <source>
        <dbReference type="ARBA" id="ARBA00022729"/>
    </source>
</evidence>
<evidence type="ECO:0000313" key="15">
    <source>
        <dbReference type="Proteomes" id="UP000622317"/>
    </source>
</evidence>
<dbReference type="Pfam" id="PF07715">
    <property type="entry name" value="Plug"/>
    <property type="match status" value="1"/>
</dbReference>
<dbReference type="Proteomes" id="UP000622317">
    <property type="component" value="Unassembled WGS sequence"/>
</dbReference>
<comment type="similarity">
    <text evidence="10 11">Belongs to the TonB-dependent receptor family.</text>
</comment>
<sequence length="681" mass="77700">MLFDIAYCFLQRFVKFTQITLWGGLSCGLGLSDSKGAELWDLSLEELLEIEINTVDKSPHNLLELPATAWVVTQSEIDAGGYTNLIDLLAYVPSVEYGYPHSWLQGGLRGFSDNWSKAKLLVDGEEANLLFTGEAFIGHQFDLGGIERVEVIPGPASVQYGADAFSGIINLVTNQKLGGRFETGYETGERGFGAWRMSGSYGAEKDGLYVFGSFHYYDGEDADFTDWVRTDAFSEPNQALHVELLESGQYPYRDINRAYSIKTGLEYQLDQLQTVSLSYQRYFDRDGGGQESPEISFRDFYTRRDQQVYLASYRRRSADDSLNWELTFRYRLEDELNRFNFREPVDGELSPLYRYDIEGSEELGLDLSLDYTPEWGVGNLRLGLGVEEQDMVAPIFELDSLESLTPFLDRKNEHAYLQYSLPMGSGSEFFLGGRRDWNNLYESPNLLRSGIRLTPLENLTVKLLFGQAYRAPTLFELELNDELGPSYMDTKEVSIAYRVEEHLFFQLSLFESEASDLIVNRQVTDDDQATDLFVAFNEGTKDVRGLELEGRYFFDRGQLSLWASVLGGDSEFDLAESKFGMRYIYRITDRLEAGLSGKYAAAMSTRFVDGDFMMQELEVPSLLNFDLKLSCRIGSQDGRRLWVRVRNLLDEENYYPNVRGLDPKQFKAMGRSWGVGYQVDW</sequence>
<dbReference type="GO" id="GO:0015344">
    <property type="term" value="F:siderophore uptake transmembrane transporter activity"/>
    <property type="evidence" value="ECO:0007669"/>
    <property type="project" value="TreeGrafter"/>
</dbReference>
<keyword evidence="2 10" id="KW-0813">Transport</keyword>
<feature type="domain" description="TonB-dependent receptor plug" evidence="13">
    <location>
        <begin position="63"/>
        <end position="168"/>
    </location>
</feature>
<keyword evidence="15" id="KW-1185">Reference proteome</keyword>
<dbReference type="Gene3D" id="2.40.170.20">
    <property type="entry name" value="TonB-dependent receptor, beta-barrel domain"/>
    <property type="match status" value="1"/>
</dbReference>
<evidence type="ECO:0000256" key="1">
    <source>
        <dbReference type="ARBA" id="ARBA00004571"/>
    </source>
</evidence>
<keyword evidence="9 10" id="KW-0998">Cell outer membrane</keyword>
<evidence type="ECO:0000259" key="13">
    <source>
        <dbReference type="Pfam" id="PF07715"/>
    </source>
</evidence>
<evidence type="ECO:0000256" key="7">
    <source>
        <dbReference type="ARBA" id="ARBA00023136"/>
    </source>
</evidence>
<feature type="domain" description="TonB-dependent receptor-like beta-barrel" evidence="12">
    <location>
        <begin position="271"/>
        <end position="648"/>
    </location>
</feature>
<keyword evidence="4 10" id="KW-0812">Transmembrane</keyword>
<comment type="subcellular location">
    <subcellularLocation>
        <location evidence="1 10">Cell outer membrane</location>
        <topology evidence="1 10">Multi-pass membrane protein</topology>
    </subcellularLocation>
</comment>
<gene>
    <name evidence="14" type="ORF">IEN85_05205</name>
</gene>
<keyword evidence="6 11" id="KW-0798">TonB box</keyword>
<dbReference type="EMBL" id="JACYFG010000006">
    <property type="protein sequence ID" value="MBD5778880.1"/>
    <property type="molecule type" value="Genomic_DNA"/>
</dbReference>
<evidence type="ECO:0000256" key="10">
    <source>
        <dbReference type="PROSITE-ProRule" id="PRU01360"/>
    </source>
</evidence>
<evidence type="ECO:0000256" key="11">
    <source>
        <dbReference type="RuleBase" id="RU003357"/>
    </source>
</evidence>
<name>A0A927F818_9BACT</name>
<dbReference type="GO" id="GO:0009279">
    <property type="term" value="C:cell outer membrane"/>
    <property type="evidence" value="ECO:0007669"/>
    <property type="project" value="UniProtKB-SubCell"/>
</dbReference>
<evidence type="ECO:0000256" key="6">
    <source>
        <dbReference type="ARBA" id="ARBA00023077"/>
    </source>
</evidence>
<dbReference type="PANTHER" id="PTHR30069:SF29">
    <property type="entry name" value="HEMOGLOBIN AND HEMOGLOBIN-HAPTOGLOBIN-BINDING PROTEIN 1-RELATED"/>
    <property type="match status" value="1"/>
</dbReference>
<dbReference type="SUPFAM" id="SSF56935">
    <property type="entry name" value="Porins"/>
    <property type="match status" value="1"/>
</dbReference>
<organism evidence="14 15">
    <name type="scientific">Pelagicoccus enzymogenes</name>
    <dbReference type="NCBI Taxonomy" id="2773457"/>
    <lineage>
        <taxon>Bacteria</taxon>
        <taxon>Pseudomonadati</taxon>
        <taxon>Verrucomicrobiota</taxon>
        <taxon>Opitutia</taxon>
        <taxon>Puniceicoccales</taxon>
        <taxon>Pelagicoccaceae</taxon>
        <taxon>Pelagicoccus</taxon>
    </lineage>
</organism>
<dbReference type="PROSITE" id="PS52016">
    <property type="entry name" value="TONB_DEPENDENT_REC_3"/>
    <property type="match status" value="1"/>
</dbReference>
<keyword evidence="5" id="KW-0732">Signal</keyword>
<dbReference type="InterPro" id="IPR039426">
    <property type="entry name" value="TonB-dep_rcpt-like"/>
</dbReference>
<dbReference type="InterPro" id="IPR012910">
    <property type="entry name" value="Plug_dom"/>
</dbReference>
<evidence type="ECO:0000256" key="3">
    <source>
        <dbReference type="ARBA" id="ARBA00022452"/>
    </source>
</evidence>
<proteinExistence type="inferred from homology"/>
<evidence type="ECO:0000256" key="4">
    <source>
        <dbReference type="ARBA" id="ARBA00022692"/>
    </source>
</evidence>
<dbReference type="InterPro" id="IPR000531">
    <property type="entry name" value="Beta-barrel_TonB"/>
</dbReference>
<protein>
    <submittedName>
        <fullName evidence="14">TonB-dependent receptor</fullName>
    </submittedName>
</protein>
<accession>A0A927F818</accession>
<reference evidence="14" key="1">
    <citation type="submission" date="2020-09" db="EMBL/GenBank/DDBJ databases">
        <title>Pelagicoccus enzymogenes sp. nov. with an EPS production, isolated from marine sediment.</title>
        <authorList>
            <person name="Feng X."/>
        </authorList>
    </citation>
    <scope>NUCLEOTIDE SEQUENCE</scope>
    <source>
        <strain evidence="14">NFK12</strain>
    </source>
</reference>
<evidence type="ECO:0000256" key="8">
    <source>
        <dbReference type="ARBA" id="ARBA00023170"/>
    </source>
</evidence>
<dbReference type="InterPro" id="IPR037066">
    <property type="entry name" value="Plug_dom_sf"/>
</dbReference>
<dbReference type="InterPro" id="IPR036942">
    <property type="entry name" value="Beta-barrel_TonB_sf"/>
</dbReference>
<evidence type="ECO:0000256" key="2">
    <source>
        <dbReference type="ARBA" id="ARBA00022448"/>
    </source>
</evidence>
<dbReference type="GO" id="GO:0044718">
    <property type="term" value="P:siderophore transmembrane transport"/>
    <property type="evidence" value="ECO:0007669"/>
    <property type="project" value="TreeGrafter"/>
</dbReference>
<keyword evidence="3 10" id="KW-1134">Transmembrane beta strand</keyword>
<dbReference type="Gene3D" id="2.170.130.10">
    <property type="entry name" value="TonB-dependent receptor, plug domain"/>
    <property type="match status" value="1"/>
</dbReference>
<dbReference type="AlphaFoldDB" id="A0A927F818"/>
<evidence type="ECO:0000256" key="9">
    <source>
        <dbReference type="ARBA" id="ARBA00023237"/>
    </source>
</evidence>
<keyword evidence="8 14" id="KW-0675">Receptor</keyword>
<evidence type="ECO:0000259" key="12">
    <source>
        <dbReference type="Pfam" id="PF00593"/>
    </source>
</evidence>
<dbReference type="PANTHER" id="PTHR30069">
    <property type="entry name" value="TONB-DEPENDENT OUTER MEMBRANE RECEPTOR"/>
    <property type="match status" value="1"/>
</dbReference>
<keyword evidence="7 10" id="KW-0472">Membrane</keyword>